<comment type="caution">
    <text evidence="1">The sequence shown here is derived from an EMBL/GenBank/DDBJ whole genome shotgun (WGS) entry which is preliminary data.</text>
</comment>
<sequence length="76" mass="8464">MNTALTISSSAPATEVGAVHGLARMARAIRAGVLAMFAASRQPLSREELAELHERRREGERLRDEMRRSVYLGHTF</sequence>
<evidence type="ECO:0000313" key="1">
    <source>
        <dbReference type="EMBL" id="TYL53220.1"/>
    </source>
</evidence>
<dbReference type="EMBL" id="VSSB01000001">
    <property type="protein sequence ID" value="TYL53220.1"/>
    <property type="molecule type" value="Genomic_DNA"/>
</dbReference>
<reference evidence="1 2" key="1">
    <citation type="submission" date="2019-08" db="EMBL/GenBank/DDBJ databases">
        <authorList>
            <person name="Hu J."/>
        </authorList>
    </citation>
    <scope>NUCLEOTIDE SEQUENCE [LARGE SCALE GENOMIC DNA]</scope>
    <source>
        <strain evidence="1 2">NEAU-184</strain>
    </source>
</reference>
<organism evidence="1 2">
    <name type="scientific">Agromyces mariniharenae</name>
    <dbReference type="NCBI Taxonomy" id="2604423"/>
    <lineage>
        <taxon>Bacteria</taxon>
        <taxon>Bacillati</taxon>
        <taxon>Actinomycetota</taxon>
        <taxon>Actinomycetes</taxon>
        <taxon>Micrococcales</taxon>
        <taxon>Microbacteriaceae</taxon>
        <taxon>Agromyces</taxon>
    </lineage>
</organism>
<dbReference type="Proteomes" id="UP000325243">
    <property type="component" value="Unassembled WGS sequence"/>
</dbReference>
<accession>A0A5S4V9F9</accession>
<evidence type="ECO:0000313" key="2">
    <source>
        <dbReference type="Proteomes" id="UP000325243"/>
    </source>
</evidence>
<name>A0A5S4V9F9_9MICO</name>
<dbReference type="RefSeq" id="WP_148732690.1">
    <property type="nucleotide sequence ID" value="NZ_VSSB01000001.1"/>
</dbReference>
<keyword evidence="2" id="KW-1185">Reference proteome</keyword>
<proteinExistence type="predicted"/>
<dbReference type="AlphaFoldDB" id="A0A5S4V9F9"/>
<protein>
    <submittedName>
        <fullName evidence="1">Uncharacterized protein</fullName>
    </submittedName>
</protein>
<gene>
    <name evidence="1" type="ORF">FYC51_05865</name>
</gene>